<proteinExistence type="predicted"/>
<protein>
    <submittedName>
        <fullName evidence="1">Uncharacterized protein</fullName>
    </submittedName>
</protein>
<dbReference type="PANTHER" id="PTHR48202:SF1">
    <property type="entry name" value="ALPHA_BETA-HYDROLASES SUPERFAMILY PROTEIN"/>
    <property type="match status" value="1"/>
</dbReference>
<dbReference type="PANTHER" id="PTHR48202">
    <property type="entry name" value="ALPHA/BETA-HYDROLASES SUPERFAMILY PROTEIN"/>
    <property type="match status" value="1"/>
</dbReference>
<dbReference type="AlphaFoldDB" id="A0A565CAI4"/>
<keyword evidence="2" id="KW-1185">Reference proteome</keyword>
<dbReference type="OrthoDB" id="10587169at2759"/>
<name>A0A565CAI4_9BRAS</name>
<dbReference type="EMBL" id="CABITT030000007">
    <property type="protein sequence ID" value="VVB10581.1"/>
    <property type="molecule type" value="Genomic_DNA"/>
</dbReference>
<dbReference type="Proteomes" id="UP000489600">
    <property type="component" value="Unassembled WGS sequence"/>
</dbReference>
<organism evidence="1 2">
    <name type="scientific">Arabis nemorensis</name>
    <dbReference type="NCBI Taxonomy" id="586526"/>
    <lineage>
        <taxon>Eukaryota</taxon>
        <taxon>Viridiplantae</taxon>
        <taxon>Streptophyta</taxon>
        <taxon>Embryophyta</taxon>
        <taxon>Tracheophyta</taxon>
        <taxon>Spermatophyta</taxon>
        <taxon>Magnoliopsida</taxon>
        <taxon>eudicotyledons</taxon>
        <taxon>Gunneridae</taxon>
        <taxon>Pentapetalae</taxon>
        <taxon>rosids</taxon>
        <taxon>malvids</taxon>
        <taxon>Brassicales</taxon>
        <taxon>Brassicaceae</taxon>
        <taxon>Arabideae</taxon>
        <taxon>Arabis</taxon>
    </lineage>
</organism>
<gene>
    <name evidence="1" type="ORF">ANE_LOCUS21025</name>
</gene>
<accession>A0A565CAI4</accession>
<comment type="caution">
    <text evidence="1">The sequence shown here is derived from an EMBL/GenBank/DDBJ whole genome shotgun (WGS) entry which is preliminary data.</text>
</comment>
<reference evidence="1" key="1">
    <citation type="submission" date="2019-07" db="EMBL/GenBank/DDBJ databases">
        <authorList>
            <person name="Dittberner H."/>
        </authorList>
    </citation>
    <scope>NUCLEOTIDE SEQUENCE [LARGE SCALE GENOMIC DNA]</scope>
</reference>
<sequence>MIDEAPPPLTTGLFYINQSRYVDENAWNNLNPPHIPGRRNCYSSRLLTRPYIARSDWSSRLLATVSHACKTEDIFLSQVALSAFLISVDISDKAQKMVMEKGLHLMRDSARKTKKHSSARRKMHMANEAAREQGETRMVALIDFNLHLISVFVDVLDHPSTEFKGSLINKTK</sequence>
<evidence type="ECO:0000313" key="2">
    <source>
        <dbReference type="Proteomes" id="UP000489600"/>
    </source>
</evidence>
<evidence type="ECO:0000313" key="1">
    <source>
        <dbReference type="EMBL" id="VVB10581.1"/>
    </source>
</evidence>